<evidence type="ECO:0000313" key="1">
    <source>
        <dbReference type="EMBL" id="KGK98288.1"/>
    </source>
</evidence>
<name>A0A099T2A5_METMT</name>
<keyword evidence="2" id="KW-1185">Reference proteome</keyword>
<organism evidence="1 2">
    <name type="scientific">Methanococcoides methylutens</name>
    <dbReference type="NCBI Taxonomy" id="2226"/>
    <lineage>
        <taxon>Archaea</taxon>
        <taxon>Methanobacteriati</taxon>
        <taxon>Methanobacteriota</taxon>
        <taxon>Stenosarchaea group</taxon>
        <taxon>Methanomicrobia</taxon>
        <taxon>Methanosarcinales</taxon>
        <taxon>Methanosarcinaceae</taxon>
        <taxon>Methanococcoides</taxon>
    </lineage>
</organism>
<sequence>MRETKPKEVVLIISKPVISTEKPRPAWMVLVEELIGELVLLSSPWEPVEARKGADLPWTLVACRAAGWRRDHRSFGYVMDSNSRRARHFELQTKSIK</sequence>
<dbReference type="Proteomes" id="UP000029859">
    <property type="component" value="Unassembled WGS sequence"/>
</dbReference>
<comment type="caution">
    <text evidence="1">The sequence shown here is derived from an EMBL/GenBank/DDBJ whole genome shotgun (WGS) entry which is preliminary data.</text>
</comment>
<dbReference type="EMBL" id="JRHO01000014">
    <property type="protein sequence ID" value="KGK98288.1"/>
    <property type="molecule type" value="Genomic_DNA"/>
</dbReference>
<proteinExistence type="predicted"/>
<gene>
    <name evidence="1" type="ORF">LI82_11265</name>
</gene>
<accession>A0A099T2A5</accession>
<dbReference type="AlphaFoldDB" id="A0A099T2A5"/>
<reference evidence="1 2" key="1">
    <citation type="submission" date="2014-09" db="EMBL/GenBank/DDBJ databases">
        <title>Draft genome sequence of an obligately methylotrophic methanogen, Methanococcoides methylutens, isolated from marine sediment.</title>
        <authorList>
            <person name="Guan Y."/>
            <person name="Ngugi D.K."/>
            <person name="Blom J."/>
            <person name="Ali S."/>
            <person name="Ferry J.G."/>
            <person name="Stingl U."/>
        </authorList>
    </citation>
    <scope>NUCLEOTIDE SEQUENCE [LARGE SCALE GENOMIC DNA]</scope>
    <source>
        <strain evidence="1 2">DSM 2657</strain>
    </source>
</reference>
<protein>
    <submittedName>
        <fullName evidence="1">Uncharacterized protein</fullName>
    </submittedName>
</protein>
<evidence type="ECO:0000313" key="2">
    <source>
        <dbReference type="Proteomes" id="UP000029859"/>
    </source>
</evidence>